<dbReference type="Proteomes" id="UP000203318">
    <property type="component" value="Segment"/>
</dbReference>
<dbReference type="RefSeq" id="YP_009193772.1">
    <property type="nucleotide sequence ID" value="NC_028745.1"/>
</dbReference>
<evidence type="ECO:0000313" key="1">
    <source>
        <dbReference type="EMBL" id="AKF13874.1"/>
    </source>
</evidence>
<proteinExistence type="predicted"/>
<name>A0A0F6WDH1_9CAUD</name>
<dbReference type="KEGG" id="vg:26613140"/>
<dbReference type="GeneID" id="26613140"/>
<sequence>MKIIIEKVGDVAQVEVANGGESIRVTMNVKSFDLVQNGELFRLTSDGAFIEKTITQKAESEEI</sequence>
<dbReference type="EMBL" id="KR054030">
    <property type="protein sequence ID" value="AKF13874.1"/>
    <property type="molecule type" value="Genomic_DNA"/>
</dbReference>
<evidence type="ECO:0000313" key="2">
    <source>
        <dbReference type="Proteomes" id="UP000203318"/>
    </source>
</evidence>
<protein>
    <submittedName>
        <fullName evidence="1">Uncharacterized protein</fullName>
    </submittedName>
</protein>
<keyword evidence="2" id="KW-1185">Reference proteome</keyword>
<reference evidence="1 2" key="1">
    <citation type="journal article" date="2016" name="Microb. Biotechnol.">
        <title>A novel bacteriophage cocktail reduces and disperses Pseudomonas aeruginosa biofilms under static and flow conditions.</title>
        <authorList>
            <person name="Alves D.R."/>
            <person name="Perez-Esteban P."/>
            <person name="Kot W."/>
            <person name="Bean J.E."/>
            <person name="Arnot T."/>
            <person name="Hansen L.H."/>
            <person name="Enright M.C."/>
            <person name="Jenkins A.T."/>
        </authorList>
    </citation>
    <scope>NUCLEOTIDE SEQUENCE [LARGE SCALE GENOMIC DNA]</scope>
</reference>
<accession>A0A0F6WDH1</accession>
<dbReference type="OrthoDB" id="24060at10239"/>
<organism evidence="1 2">
    <name type="scientific">Pseudomonas phage DL60</name>
    <dbReference type="NCBI Taxonomy" id="1640970"/>
    <lineage>
        <taxon>Viruses</taxon>
        <taxon>Duplodnaviria</taxon>
        <taxon>Heunggongvirae</taxon>
        <taxon>Uroviricota</taxon>
        <taxon>Caudoviricetes</taxon>
        <taxon>Lindbergviridae</taxon>
        <taxon>Pbunavirus</taxon>
        <taxon>Pbunavirus DL60</taxon>
    </lineage>
</organism>